<dbReference type="STRING" id="990268.JCM19235_1579"/>
<dbReference type="SUPFAM" id="SSF46785">
    <property type="entry name" value="Winged helix' DNA-binding domain"/>
    <property type="match status" value="1"/>
</dbReference>
<evidence type="ECO:0000313" key="3">
    <source>
        <dbReference type="Proteomes" id="UP000029228"/>
    </source>
</evidence>
<dbReference type="Pfam" id="PF09012">
    <property type="entry name" value="FeoC"/>
    <property type="match status" value="1"/>
</dbReference>
<proteinExistence type="predicted"/>
<dbReference type="AlphaFoldDB" id="A0A090SQU4"/>
<organism evidence="2 3">
    <name type="scientific">Vibrio maritimus</name>
    <dbReference type="NCBI Taxonomy" id="990268"/>
    <lineage>
        <taxon>Bacteria</taxon>
        <taxon>Pseudomonadati</taxon>
        <taxon>Pseudomonadota</taxon>
        <taxon>Gammaproteobacteria</taxon>
        <taxon>Vibrionales</taxon>
        <taxon>Vibrionaceae</taxon>
        <taxon>Vibrio</taxon>
    </lineage>
</organism>
<dbReference type="OrthoDB" id="467062at2"/>
<comment type="caution">
    <text evidence="2">The sequence shown here is derived from an EMBL/GenBank/DDBJ whole genome shotgun (WGS) entry which is preliminary data.</text>
</comment>
<reference evidence="2 3" key="1">
    <citation type="submission" date="2014-09" db="EMBL/GenBank/DDBJ databases">
        <title>Vibrio maritimus JCM 19235. (C45) whole genome shotgun sequence.</title>
        <authorList>
            <person name="Sawabe T."/>
            <person name="Meirelles P."/>
            <person name="Nakanishi M."/>
            <person name="Sayaka M."/>
            <person name="Hattori M."/>
            <person name="Ohkuma M."/>
        </authorList>
    </citation>
    <scope>NUCLEOTIDE SEQUENCE [LARGE SCALE GENOMIC DNA]</scope>
    <source>
        <strain evidence="3">JCM19235</strain>
    </source>
</reference>
<dbReference type="InterPro" id="IPR036390">
    <property type="entry name" value="WH_DNA-bd_sf"/>
</dbReference>
<protein>
    <submittedName>
        <fullName evidence="2">Ferrous iron transport protein C</fullName>
    </submittedName>
</protein>
<dbReference type="Gene3D" id="1.10.10.10">
    <property type="entry name" value="Winged helix-like DNA-binding domain superfamily/Winged helix DNA-binding domain"/>
    <property type="match status" value="1"/>
</dbReference>
<sequence>MILSELKAYIEANPAVNRQELAKQFSLSEDGVDTMLAVWIRKGKLSRTEDCDKKGQVIRVRYHVNQADALSLSVKM</sequence>
<gene>
    <name evidence="2" type="ORF">JCM19235_1579</name>
</gene>
<feature type="domain" description="Transcriptional regulator HTH-type FeoC" evidence="1">
    <location>
        <begin position="2"/>
        <end position="49"/>
    </location>
</feature>
<dbReference type="InterPro" id="IPR015102">
    <property type="entry name" value="Tscrpt_reg_HTH_FeoC"/>
</dbReference>
<accession>A0A090SQU4</accession>
<evidence type="ECO:0000259" key="1">
    <source>
        <dbReference type="Pfam" id="PF09012"/>
    </source>
</evidence>
<dbReference type="EMBL" id="BBMR01000009">
    <property type="protein sequence ID" value="GAL21757.1"/>
    <property type="molecule type" value="Genomic_DNA"/>
</dbReference>
<evidence type="ECO:0000313" key="2">
    <source>
        <dbReference type="EMBL" id="GAL21757.1"/>
    </source>
</evidence>
<dbReference type="InterPro" id="IPR036388">
    <property type="entry name" value="WH-like_DNA-bd_sf"/>
</dbReference>
<name>A0A090SQU4_9VIBR</name>
<dbReference type="Proteomes" id="UP000029228">
    <property type="component" value="Unassembled WGS sequence"/>
</dbReference>
<keyword evidence="3" id="KW-1185">Reference proteome</keyword>